<evidence type="ECO:0000259" key="1">
    <source>
        <dbReference type="PROSITE" id="PS51723"/>
    </source>
</evidence>
<proteinExistence type="predicted"/>
<feature type="domain" description="Peptidase M60" evidence="1">
    <location>
        <begin position="33"/>
        <end position="332"/>
    </location>
</feature>
<dbReference type="PROSITE" id="PS51723">
    <property type="entry name" value="PEPTIDASE_M60"/>
    <property type="match status" value="1"/>
</dbReference>
<dbReference type="SMART" id="SM01276">
    <property type="entry name" value="M60-like"/>
    <property type="match status" value="1"/>
</dbReference>
<sequence length="844" mass="93990">MDDSKAITKLFKPYTLEHPGWFWGTGFAKGIYHDRQPLGVILPAGAHISIRRSSAIDRVLQLDLLNDSGVTETYIRVTGEWTDVTVTHPSVPFLLTPYEPIDVEIEYSTSGDKALPIYVSNGNVDLFFQLWDETDSAFALIQTTYASLLVPAVDKAVVKALHQAQGLDSLETYYTGVFEYFNSLAGISFDTPVPTDRNIHNRYFIKADKTGGGVAYYGHGWTAQVGGSIAGCWLDTRADNWCSLHEIAHGYQTYAMYNSVVPTGEVWNNIYATFYQHKMMGQSVYERGWMYGGHAQATFDVMRSRMDSDVPPGRWHLHEALFLFMIIIDKAGELAFAEFNQYYRALATTSGFNLWEHPLMDLLTARWADRFNIDIGPLMALVEVEVSADRALKNVDGNFRPCCPLYRVVPPEQLAHLQQRLNLKTPFSLVDCQSLKVTNLKGDVTLRMTNQAYLENKNKSFILRTGSNQSHIAKVTSPVLELKGLSIGVYNLQHPTVPSGIRTINHNYLEVSANVNNEVSLDYAYAQGTSLASQKIEFSGLYGLFAVLNIDMKFHRATFSVLSTEPHERFGTSVYAGISVRDINGFVLFDLSIPGKGAVVSVDEFLIGPGCTVTVHHKEPVRHVQPFIDKTSIDNVLTVTVQGLRNLKLDNRPANNLKTRIALAADKIRETPHLLLHAGSSPVMDVLEAINTFESPERDQLLESIRDLIVFYGDTGGASVAGSYFTWRQPGNVQKMVADIKIDTATQQVAIEVLAVQPHVYFPSIYIAIWVRTATGEVLYSQELRGDVYAEPSYVTLPFVEGSTVSVLHLEPVRSVIVNTDTQAQYPVKQIHVVRSLGGGKLQI</sequence>
<reference evidence="2 3" key="1">
    <citation type="journal article" date="2018" name="Plant Biotechnol. Rep.">
        <title>Diversity and antifungal activity of endophytic bacteria associated with Panax ginseng seedlings.</title>
        <authorList>
            <person name="Park J.M."/>
            <person name="Hong C.E."/>
            <person name="Jo S.H."/>
        </authorList>
    </citation>
    <scope>NUCLEOTIDE SEQUENCE [LARGE SCALE GENOMIC DNA]</scope>
    <source>
        <strain evidence="2 3">PgKB38</strain>
    </source>
</reference>
<evidence type="ECO:0000313" key="2">
    <source>
        <dbReference type="EMBL" id="KAA8559567.1"/>
    </source>
</evidence>
<name>A0A5M9ISQ9_9PSED</name>
<evidence type="ECO:0000313" key="3">
    <source>
        <dbReference type="Proteomes" id="UP000323425"/>
    </source>
</evidence>
<dbReference type="RefSeq" id="WP_190362391.1">
    <property type="nucleotide sequence ID" value="NZ_VTFH01000002.1"/>
</dbReference>
<dbReference type="InterPro" id="IPR004954">
    <property type="entry name" value="Mucin-bd"/>
</dbReference>
<comment type="caution">
    <text evidence="2">The sequence shown here is derived from an EMBL/GenBank/DDBJ whole genome shotgun (WGS) entry which is preliminary data.</text>
</comment>
<dbReference type="Pfam" id="PF13402">
    <property type="entry name" value="Peptidase_M60"/>
    <property type="match status" value="1"/>
</dbReference>
<dbReference type="AlphaFoldDB" id="A0A5M9ISQ9"/>
<dbReference type="InterPro" id="IPR031161">
    <property type="entry name" value="Peptidase_M60_dom"/>
</dbReference>
<dbReference type="EMBL" id="VTFH01000002">
    <property type="protein sequence ID" value="KAA8559567.1"/>
    <property type="molecule type" value="Genomic_DNA"/>
</dbReference>
<gene>
    <name evidence="2" type="ORF">FX985_05945</name>
</gene>
<dbReference type="Gene3D" id="3.40.390.80">
    <property type="entry name" value="Peptidase M60, enhancin-like domain 2"/>
    <property type="match status" value="1"/>
</dbReference>
<dbReference type="Proteomes" id="UP000323425">
    <property type="component" value="Unassembled WGS sequence"/>
</dbReference>
<organism evidence="2 3">
    <name type="scientific">Pseudomonas extremaustralis</name>
    <dbReference type="NCBI Taxonomy" id="359110"/>
    <lineage>
        <taxon>Bacteria</taxon>
        <taxon>Pseudomonadati</taxon>
        <taxon>Pseudomonadota</taxon>
        <taxon>Gammaproteobacteria</taxon>
        <taxon>Pseudomonadales</taxon>
        <taxon>Pseudomonadaceae</taxon>
        <taxon>Pseudomonas</taxon>
    </lineage>
</organism>
<protein>
    <recommendedName>
        <fullName evidence="1">Peptidase M60 domain-containing protein</fullName>
    </recommendedName>
</protein>
<dbReference type="Pfam" id="PF03272">
    <property type="entry name" value="Mucin_bdg"/>
    <property type="match status" value="2"/>
</dbReference>
<accession>A0A5M9ISQ9</accession>